<proteinExistence type="predicted"/>
<evidence type="ECO:0000259" key="1">
    <source>
        <dbReference type="Pfam" id="PF07583"/>
    </source>
</evidence>
<reference evidence="4 5" key="1">
    <citation type="submission" date="2019-08" db="EMBL/GenBank/DDBJ databases">
        <title>100 year-old enigma solved: identification of Planctomyces bekefii, the type genus and species of the phylum Planctomycetes.</title>
        <authorList>
            <person name="Svetlana D.N."/>
            <person name="Overmann J."/>
        </authorList>
    </citation>
    <scope>NUCLEOTIDE SEQUENCE [LARGE SCALE GENOMIC DNA]</scope>
    <source>
        <strain evidence="4">Phe10_nw2017</strain>
    </source>
</reference>
<dbReference type="PANTHER" id="PTHR35889:SF3">
    <property type="entry name" value="F-BOX DOMAIN-CONTAINING PROTEIN"/>
    <property type="match status" value="1"/>
</dbReference>
<evidence type="ECO:0000259" key="2">
    <source>
        <dbReference type="Pfam" id="PF07587"/>
    </source>
</evidence>
<organism evidence="4 5">
    <name type="scientific">Planctomyces bekefii</name>
    <dbReference type="NCBI Taxonomy" id="1653850"/>
    <lineage>
        <taxon>Bacteria</taxon>
        <taxon>Pseudomonadati</taxon>
        <taxon>Planctomycetota</taxon>
        <taxon>Planctomycetia</taxon>
        <taxon>Planctomycetales</taxon>
        <taxon>Planctomycetaceae</taxon>
        <taxon>Planctomyces</taxon>
    </lineage>
</organism>
<dbReference type="InterPro" id="IPR022655">
    <property type="entry name" value="DUF1553"/>
</dbReference>
<keyword evidence="5" id="KW-1185">Reference proteome</keyword>
<dbReference type="SUPFAM" id="SSF46626">
    <property type="entry name" value="Cytochrome c"/>
    <property type="match status" value="1"/>
</dbReference>
<evidence type="ECO:0000259" key="3">
    <source>
        <dbReference type="Pfam" id="PF07635"/>
    </source>
</evidence>
<dbReference type="InterPro" id="IPR011444">
    <property type="entry name" value="DUF1549"/>
</dbReference>
<name>A0A5C6MCF9_9PLAN</name>
<feature type="domain" description="Cytochrome C Planctomycete-type" evidence="3">
    <location>
        <begin position="46"/>
        <end position="103"/>
    </location>
</feature>
<dbReference type="PANTHER" id="PTHR35889">
    <property type="entry name" value="CYCLOINULO-OLIGOSACCHARIDE FRUCTANOTRANSFERASE-RELATED"/>
    <property type="match status" value="1"/>
</dbReference>
<gene>
    <name evidence="4" type="ORF">E3A20_01460</name>
</gene>
<reference evidence="4 5" key="2">
    <citation type="submission" date="2019-08" db="EMBL/GenBank/DDBJ databases">
        <authorList>
            <person name="Henke P."/>
        </authorList>
    </citation>
    <scope>NUCLEOTIDE SEQUENCE [LARGE SCALE GENOMIC DNA]</scope>
    <source>
        <strain evidence="4">Phe10_nw2017</strain>
    </source>
</reference>
<feature type="domain" description="DUF1549" evidence="1">
    <location>
        <begin position="167"/>
        <end position="374"/>
    </location>
</feature>
<dbReference type="GO" id="GO:0009055">
    <property type="term" value="F:electron transfer activity"/>
    <property type="evidence" value="ECO:0007669"/>
    <property type="project" value="InterPro"/>
</dbReference>
<sequence>MPHRTTLRLLLTCLLAGPLLPDAGNADDAKYQYFRSTVEPILQQHCYHCHSHSSGSMESGLTLDWASGWQTGGSRGPAIIPGKPDDSLLIQAVRHTRPELRMPDDKLSDDEIRILEDWVRDGAHDPRSTAPEKLDISADWWSWRPLLRPAVPAPPANVGHPDTPLNPIDAFLLAELASRQLQPAPLADRRTLIRRLTMALHGLLPTSEQIAAFEADQQPAALARLVDTLLQSPRYGERWARHWMDAVHFADSHGFEHDVFRPAAWPYRDYLIDRFNQDVPWDRMIREQLAADVFFPTDTSITPALGFLGAGTYDHSAAATAPKNFENLDRDDMVTQTMSAFTSTTVGCARCHDHKFDPVSQADYYSLQAVFAGIGKGEISYDADPKIAAERQHWQRLLKAAADRDTAVLSEPAQLQLTNTWAQTQGQPAAWAPLQLQSFVSVDAAELSLLEDASILSSGPCPDAETTVLSGNTTLPQITALRLDVLTHESLPNNGPGRAENGNLHLNEVELRLFRPGSQTPERLAIRRATADFSQAGWNIQQAIDGNLQTAWGIHPQEAQPHFAVFELAQPVSLTPDCSIHVLLRQIHGRKHIIGRMKLTVTDAAGDLTLAIPPEIAEIQRLPVDQRNPAQLLTLAAFAVSRIASERLAALPPPQKLYAAATVALNERGTIRYDKPRDIHILTRGDVDRPGTLVQPGALSELPDLNAHFNLPPEHPESARRAALAEWLADSRNPLTWRSLANRIWQHHFGRGLCETSGDFGRMGSTPDHPQLLDWLACELRDTRSLKHLHRLICTSDAWARSGNASPKLREQDPENRLLAARTPRRMDADSWRDCVLQASGQLDLTMGGPGVAYFSTRPGAQLTPILNYSDYNWDAPGAGRRSIYRVVWRGIADPLLEPLDFPDLGLLAPVRSESLSPLQALTMLNNRFVLHHAEKMAEQAVQQGTTPETQVRAAVLRTWHRQPDDTELQTLSTLARDHGLAAVCRLLLNSSEFLYVD</sequence>
<evidence type="ECO:0000313" key="4">
    <source>
        <dbReference type="EMBL" id="TWW12450.1"/>
    </source>
</evidence>
<dbReference type="InterPro" id="IPR011429">
    <property type="entry name" value="Cyt_c_Planctomycete-type"/>
</dbReference>
<dbReference type="Pfam" id="PF07587">
    <property type="entry name" value="PSD1"/>
    <property type="match status" value="1"/>
</dbReference>
<dbReference type="Pfam" id="PF07635">
    <property type="entry name" value="PSCyt1"/>
    <property type="match status" value="1"/>
</dbReference>
<dbReference type="Proteomes" id="UP000321083">
    <property type="component" value="Unassembled WGS sequence"/>
</dbReference>
<comment type="caution">
    <text evidence="4">The sequence shown here is derived from an EMBL/GenBank/DDBJ whole genome shotgun (WGS) entry which is preliminary data.</text>
</comment>
<evidence type="ECO:0008006" key="6">
    <source>
        <dbReference type="Google" id="ProtNLM"/>
    </source>
</evidence>
<dbReference type="AlphaFoldDB" id="A0A5C6MCF9"/>
<protein>
    <recommendedName>
        <fullName evidence="6">Cytochrome c domain-containing protein</fullName>
    </recommendedName>
</protein>
<dbReference type="EMBL" id="SRHE01000012">
    <property type="protein sequence ID" value="TWW12450.1"/>
    <property type="molecule type" value="Genomic_DNA"/>
</dbReference>
<dbReference type="GO" id="GO:0020037">
    <property type="term" value="F:heme binding"/>
    <property type="evidence" value="ECO:0007669"/>
    <property type="project" value="InterPro"/>
</dbReference>
<dbReference type="Pfam" id="PF07583">
    <property type="entry name" value="PSCyt2"/>
    <property type="match status" value="1"/>
</dbReference>
<feature type="domain" description="DUF1553" evidence="2">
    <location>
        <begin position="720"/>
        <end position="974"/>
    </location>
</feature>
<evidence type="ECO:0000313" key="5">
    <source>
        <dbReference type="Proteomes" id="UP000321083"/>
    </source>
</evidence>
<accession>A0A5C6MCF9</accession>
<dbReference type="InterPro" id="IPR036909">
    <property type="entry name" value="Cyt_c-like_dom_sf"/>
</dbReference>